<dbReference type="EMBL" id="JAEQBW010000003">
    <property type="protein sequence ID" value="MBK6265298.1"/>
    <property type="molecule type" value="Genomic_DNA"/>
</dbReference>
<dbReference type="PROSITE" id="PS50042">
    <property type="entry name" value="CNMP_BINDING_3"/>
    <property type="match status" value="1"/>
</dbReference>
<reference evidence="6" key="1">
    <citation type="submission" date="2021-01" db="EMBL/GenBank/DDBJ databases">
        <title>Marivirga aurantiaca sp. nov., isolated from intertidal surface sediments.</title>
        <authorList>
            <person name="Zhang M."/>
        </authorList>
    </citation>
    <scope>NUCLEOTIDE SEQUENCE</scope>
    <source>
        <strain evidence="6">S37H4</strain>
    </source>
</reference>
<dbReference type="InterPro" id="IPR018490">
    <property type="entry name" value="cNMP-bd_dom_sf"/>
</dbReference>
<dbReference type="GO" id="GO:0003677">
    <property type="term" value="F:DNA binding"/>
    <property type="evidence" value="ECO:0007669"/>
    <property type="project" value="UniProtKB-KW"/>
</dbReference>
<dbReference type="InterPro" id="IPR012318">
    <property type="entry name" value="HTH_CRP"/>
</dbReference>
<dbReference type="Pfam" id="PF13545">
    <property type="entry name" value="HTH_Crp_2"/>
    <property type="match status" value="1"/>
</dbReference>
<evidence type="ECO:0000313" key="6">
    <source>
        <dbReference type="EMBL" id="MBK6265298.1"/>
    </source>
</evidence>
<dbReference type="CDD" id="cd00038">
    <property type="entry name" value="CAP_ED"/>
    <property type="match status" value="1"/>
</dbReference>
<dbReference type="PROSITE" id="PS51063">
    <property type="entry name" value="HTH_CRP_2"/>
    <property type="match status" value="1"/>
</dbReference>
<keyword evidence="7" id="KW-1185">Reference proteome</keyword>
<dbReference type="PANTHER" id="PTHR24567">
    <property type="entry name" value="CRP FAMILY TRANSCRIPTIONAL REGULATORY PROTEIN"/>
    <property type="match status" value="1"/>
</dbReference>
<evidence type="ECO:0000256" key="3">
    <source>
        <dbReference type="ARBA" id="ARBA00023163"/>
    </source>
</evidence>
<comment type="caution">
    <text evidence="6">The sequence shown here is derived from an EMBL/GenBank/DDBJ whole genome shotgun (WGS) entry which is preliminary data.</text>
</comment>
<dbReference type="Pfam" id="PF00027">
    <property type="entry name" value="cNMP_binding"/>
    <property type="match status" value="1"/>
</dbReference>
<protein>
    <submittedName>
        <fullName evidence="6">Crp/Fnr family transcriptional regulator</fullName>
    </submittedName>
</protein>
<evidence type="ECO:0000313" key="7">
    <source>
        <dbReference type="Proteomes" id="UP000611723"/>
    </source>
</evidence>
<dbReference type="InterPro" id="IPR000595">
    <property type="entry name" value="cNMP-bd_dom"/>
</dbReference>
<keyword evidence="1" id="KW-0805">Transcription regulation</keyword>
<dbReference type="SUPFAM" id="SSF46785">
    <property type="entry name" value="Winged helix' DNA-binding domain"/>
    <property type="match status" value="1"/>
</dbReference>
<dbReference type="SUPFAM" id="SSF51206">
    <property type="entry name" value="cAMP-binding domain-like"/>
    <property type="match status" value="1"/>
</dbReference>
<proteinExistence type="predicted"/>
<feature type="domain" description="Cyclic nucleotide-binding" evidence="4">
    <location>
        <begin position="1"/>
        <end position="111"/>
    </location>
</feature>
<dbReference type="InterPro" id="IPR036388">
    <property type="entry name" value="WH-like_DNA-bd_sf"/>
</dbReference>
<dbReference type="Gene3D" id="2.60.120.10">
    <property type="entry name" value="Jelly Rolls"/>
    <property type="match status" value="1"/>
</dbReference>
<dbReference type="GO" id="GO:0005829">
    <property type="term" value="C:cytosol"/>
    <property type="evidence" value="ECO:0007669"/>
    <property type="project" value="TreeGrafter"/>
</dbReference>
<accession>A0A934WY39</accession>
<dbReference type="GO" id="GO:0003700">
    <property type="term" value="F:DNA-binding transcription factor activity"/>
    <property type="evidence" value="ECO:0007669"/>
    <property type="project" value="TreeGrafter"/>
</dbReference>
<evidence type="ECO:0000259" key="5">
    <source>
        <dbReference type="PROSITE" id="PS51063"/>
    </source>
</evidence>
<dbReference type="InterPro" id="IPR050397">
    <property type="entry name" value="Env_Response_Regulators"/>
</dbReference>
<dbReference type="AlphaFoldDB" id="A0A934WY39"/>
<evidence type="ECO:0000259" key="4">
    <source>
        <dbReference type="PROSITE" id="PS50042"/>
    </source>
</evidence>
<gene>
    <name evidence="6" type="ORF">JKA74_09620</name>
</gene>
<dbReference type="InterPro" id="IPR014710">
    <property type="entry name" value="RmlC-like_jellyroll"/>
</dbReference>
<sequence>MLSLGRMKNVKAGRTVISPSQEASEMPFVITGLLRVMRHDEKGNEVFLYYLEAGETCAMSITCCLEGQQSTFHVVAEEDSSMWMIPTAYLDSWIQQYPSFRRFVFRSYQARFDELLHTVDSLVFMNLDERLYNYLLDKKQASGSFEIHKTHQQIADELNTSRVVISRILKKLEKEEKIEQHRNKIEVL</sequence>
<evidence type="ECO:0000256" key="1">
    <source>
        <dbReference type="ARBA" id="ARBA00023015"/>
    </source>
</evidence>
<dbReference type="Gene3D" id="1.10.10.10">
    <property type="entry name" value="Winged helix-like DNA-binding domain superfamily/Winged helix DNA-binding domain"/>
    <property type="match status" value="1"/>
</dbReference>
<organism evidence="6 7">
    <name type="scientific">Marivirga aurantiaca</name>
    <dbReference type="NCBI Taxonomy" id="2802615"/>
    <lineage>
        <taxon>Bacteria</taxon>
        <taxon>Pseudomonadati</taxon>
        <taxon>Bacteroidota</taxon>
        <taxon>Cytophagia</taxon>
        <taxon>Cytophagales</taxon>
        <taxon>Marivirgaceae</taxon>
        <taxon>Marivirga</taxon>
    </lineage>
</organism>
<evidence type="ECO:0000256" key="2">
    <source>
        <dbReference type="ARBA" id="ARBA00023125"/>
    </source>
</evidence>
<dbReference type="SMART" id="SM00419">
    <property type="entry name" value="HTH_CRP"/>
    <property type="match status" value="1"/>
</dbReference>
<keyword evidence="3" id="KW-0804">Transcription</keyword>
<keyword evidence="2" id="KW-0238">DNA-binding</keyword>
<dbReference type="InterPro" id="IPR036390">
    <property type="entry name" value="WH_DNA-bd_sf"/>
</dbReference>
<feature type="domain" description="HTH crp-type" evidence="5">
    <location>
        <begin position="125"/>
        <end position="188"/>
    </location>
</feature>
<dbReference type="PANTHER" id="PTHR24567:SF26">
    <property type="entry name" value="REGULATORY PROTEIN YEIL"/>
    <property type="match status" value="1"/>
</dbReference>
<name>A0A934WY39_9BACT</name>
<dbReference type="Proteomes" id="UP000611723">
    <property type="component" value="Unassembled WGS sequence"/>
</dbReference>